<organism evidence="1 2">
    <name type="scientific">Mortierella hygrophila</name>
    <dbReference type="NCBI Taxonomy" id="979708"/>
    <lineage>
        <taxon>Eukaryota</taxon>
        <taxon>Fungi</taxon>
        <taxon>Fungi incertae sedis</taxon>
        <taxon>Mucoromycota</taxon>
        <taxon>Mortierellomycotina</taxon>
        <taxon>Mortierellomycetes</taxon>
        <taxon>Mortierellales</taxon>
        <taxon>Mortierellaceae</taxon>
        <taxon>Mortierella</taxon>
    </lineage>
</organism>
<dbReference type="AlphaFoldDB" id="A0A9P6JYR9"/>
<dbReference type="Gene3D" id="3.40.50.300">
    <property type="entry name" value="P-loop containing nucleotide triphosphate hydrolases"/>
    <property type="match status" value="1"/>
</dbReference>
<dbReference type="InterPro" id="IPR027417">
    <property type="entry name" value="P-loop_NTPase"/>
</dbReference>
<reference evidence="1" key="1">
    <citation type="journal article" date="2020" name="Fungal Divers.">
        <title>Resolving the Mortierellaceae phylogeny through synthesis of multi-gene phylogenetics and phylogenomics.</title>
        <authorList>
            <person name="Vandepol N."/>
            <person name="Liber J."/>
            <person name="Desiro A."/>
            <person name="Na H."/>
            <person name="Kennedy M."/>
            <person name="Barry K."/>
            <person name="Grigoriev I.V."/>
            <person name="Miller A.N."/>
            <person name="O'Donnell K."/>
            <person name="Stajich J.E."/>
            <person name="Bonito G."/>
        </authorList>
    </citation>
    <scope>NUCLEOTIDE SEQUENCE</scope>
    <source>
        <strain evidence="1">NRRL 2591</strain>
    </source>
</reference>
<evidence type="ECO:0000313" key="2">
    <source>
        <dbReference type="Proteomes" id="UP000723463"/>
    </source>
</evidence>
<protein>
    <recommendedName>
        <fullName evidence="3">NACHT domain-containing protein</fullName>
    </recommendedName>
</protein>
<evidence type="ECO:0008006" key="3">
    <source>
        <dbReference type="Google" id="ProtNLM"/>
    </source>
</evidence>
<dbReference type="EMBL" id="JAAAXW010000325">
    <property type="protein sequence ID" value="KAF9538203.1"/>
    <property type="molecule type" value="Genomic_DNA"/>
</dbReference>
<dbReference type="Proteomes" id="UP000723463">
    <property type="component" value="Unassembled WGS sequence"/>
</dbReference>
<name>A0A9P6JYR9_9FUNG</name>
<comment type="caution">
    <text evidence="1">The sequence shown here is derived from an EMBL/GenBank/DDBJ whole genome shotgun (WGS) entry which is preliminary data.</text>
</comment>
<keyword evidence="2" id="KW-1185">Reference proteome</keyword>
<proteinExistence type="predicted"/>
<accession>A0A9P6JYR9</accession>
<evidence type="ECO:0000313" key="1">
    <source>
        <dbReference type="EMBL" id="KAF9538203.1"/>
    </source>
</evidence>
<sequence>SQDTRLPYPLRNRLPYPLRNRLPLPASYPTLARVLAIPDVDFDLHRLRFQRLEDHRRGVYIHPQAEPSLQSYGDRLFPLMEKVLEFLASQRQVFLVLGDSGAGKLTFNLELEQALWKAYKKHGPILLHISLPTIDNPAQDLIEKQLQYFNFSEDQIREMKLRRQIILICDGYDESQLKFNIHTTNQFSRPGQWNVKIAVVAAFSKVQIQQYVEEYVKTLPTIDHLQDRPSWIADEYMDKSARIPNLMDLVSNPFLLTLALDALPSVVEFVKDLFAIKITHVQLYDSFVKRWLEVNRKRLEASPLSNDERAELNMPIEDNFLYHSVHYQRSIAISIFLEHAVTYTRTHAILSMAPIPMRTISCPAQSLSVVVSSSVISSLVIVSSPLTPPSVIVPSPVVSSPVVSSAAWLTIRHTVPRPTP</sequence>
<gene>
    <name evidence="1" type="ORF">EC957_007099</name>
</gene>
<feature type="non-terminal residue" evidence="1">
    <location>
        <position position="420"/>
    </location>
</feature>